<feature type="chain" id="PRO_5039927322" evidence="2">
    <location>
        <begin position="22"/>
        <end position="127"/>
    </location>
</feature>
<comment type="caution">
    <text evidence="3">The sequence shown here is derived from an EMBL/GenBank/DDBJ whole genome shotgun (WGS) entry which is preliminary data.</text>
</comment>
<feature type="region of interest" description="Disordered" evidence="1">
    <location>
        <begin position="73"/>
        <end position="127"/>
    </location>
</feature>
<evidence type="ECO:0000256" key="2">
    <source>
        <dbReference type="SAM" id="SignalP"/>
    </source>
</evidence>
<sequence>MKSIFKQGLVLLLLPCRIVEGFAPSQSMRFFGVKECDGTKGSETSVAMGGFLDGRVPKNDIMKKEDEAMWVDDGSDKEAKSGGWNPFEIAKSFDKPKSKSSAPLKKKPSATPEPPKQTGGFKMPWGK</sequence>
<name>A0A9K3LSZ2_9STRA</name>
<evidence type="ECO:0000313" key="3">
    <source>
        <dbReference type="EMBL" id="KAG7367443.1"/>
    </source>
</evidence>
<dbReference type="AlphaFoldDB" id="A0A9K3LSZ2"/>
<protein>
    <submittedName>
        <fullName evidence="3">Uncharacterized protein</fullName>
    </submittedName>
</protein>
<reference evidence="3" key="1">
    <citation type="journal article" date="2021" name="Sci. Rep.">
        <title>Diploid genomic architecture of Nitzschia inconspicua, an elite biomass production diatom.</title>
        <authorList>
            <person name="Oliver A."/>
            <person name="Podell S."/>
            <person name="Pinowska A."/>
            <person name="Traller J.C."/>
            <person name="Smith S.R."/>
            <person name="McClure R."/>
            <person name="Beliaev A."/>
            <person name="Bohutskyi P."/>
            <person name="Hill E.A."/>
            <person name="Rabines A."/>
            <person name="Zheng H."/>
            <person name="Allen L.Z."/>
            <person name="Kuo A."/>
            <person name="Grigoriev I.V."/>
            <person name="Allen A.E."/>
            <person name="Hazlebeck D."/>
            <person name="Allen E.E."/>
        </authorList>
    </citation>
    <scope>NUCLEOTIDE SEQUENCE</scope>
    <source>
        <strain evidence="3">Hildebrandi</strain>
    </source>
</reference>
<keyword evidence="4" id="KW-1185">Reference proteome</keyword>
<evidence type="ECO:0000256" key="1">
    <source>
        <dbReference type="SAM" id="MobiDB-lite"/>
    </source>
</evidence>
<accession>A0A9K3LSZ2</accession>
<dbReference type="Proteomes" id="UP000693970">
    <property type="component" value="Unassembled WGS sequence"/>
</dbReference>
<evidence type="ECO:0000313" key="4">
    <source>
        <dbReference type="Proteomes" id="UP000693970"/>
    </source>
</evidence>
<feature type="signal peptide" evidence="2">
    <location>
        <begin position="1"/>
        <end position="21"/>
    </location>
</feature>
<reference evidence="3" key="2">
    <citation type="submission" date="2021-04" db="EMBL/GenBank/DDBJ databases">
        <authorList>
            <person name="Podell S."/>
        </authorList>
    </citation>
    <scope>NUCLEOTIDE SEQUENCE</scope>
    <source>
        <strain evidence="3">Hildebrandi</strain>
    </source>
</reference>
<organism evidence="3 4">
    <name type="scientific">Nitzschia inconspicua</name>
    <dbReference type="NCBI Taxonomy" id="303405"/>
    <lineage>
        <taxon>Eukaryota</taxon>
        <taxon>Sar</taxon>
        <taxon>Stramenopiles</taxon>
        <taxon>Ochrophyta</taxon>
        <taxon>Bacillariophyta</taxon>
        <taxon>Bacillariophyceae</taxon>
        <taxon>Bacillariophycidae</taxon>
        <taxon>Bacillariales</taxon>
        <taxon>Bacillariaceae</taxon>
        <taxon>Nitzschia</taxon>
    </lineage>
</organism>
<keyword evidence="2" id="KW-0732">Signal</keyword>
<dbReference type="EMBL" id="JAGRRH010000007">
    <property type="protein sequence ID" value="KAG7367443.1"/>
    <property type="molecule type" value="Genomic_DNA"/>
</dbReference>
<proteinExistence type="predicted"/>
<gene>
    <name evidence="3" type="ORF">IV203_030114</name>
</gene>